<evidence type="ECO:0000256" key="1">
    <source>
        <dbReference type="SAM" id="MobiDB-lite"/>
    </source>
</evidence>
<dbReference type="AlphaFoldDB" id="A0A9W5UWE5"/>
<sequence>MLSAAPARPLWWLARWAARLLTGLAVAAAFTLGAWALPGHPAPTDRPATPAPLADPAVAPASPGLAASLDLVGLATPAARWAGDAAGPAGACASPTTWGADDPADPTGVSATQPPACGRPGLTVLGSVAAGVTRGSTAPVEGVRAARAPPHA</sequence>
<reference evidence="2" key="1">
    <citation type="submission" date="2021-01" db="EMBL/GenBank/DDBJ databases">
        <title>Whole genome shotgun sequence of Verrucosispora sediminis NBRC 107745.</title>
        <authorList>
            <person name="Komaki H."/>
            <person name="Tamura T."/>
        </authorList>
    </citation>
    <scope>NUCLEOTIDE SEQUENCE</scope>
    <source>
        <strain evidence="2">NBRC 107745</strain>
    </source>
</reference>
<dbReference type="EMBL" id="BOPD01000036">
    <property type="protein sequence ID" value="GIJ35786.1"/>
    <property type="molecule type" value="Genomic_DNA"/>
</dbReference>
<keyword evidence="3" id="KW-1185">Reference proteome</keyword>
<evidence type="ECO:0000313" key="3">
    <source>
        <dbReference type="Proteomes" id="UP000607311"/>
    </source>
</evidence>
<name>A0A9W5UWE5_9ACTN</name>
<evidence type="ECO:0000313" key="2">
    <source>
        <dbReference type="EMBL" id="GIJ35786.1"/>
    </source>
</evidence>
<comment type="caution">
    <text evidence="2">The sequence shown here is derived from an EMBL/GenBank/DDBJ whole genome shotgun (WGS) entry which is preliminary data.</text>
</comment>
<protein>
    <submittedName>
        <fullName evidence="2">Uncharacterized protein</fullName>
    </submittedName>
</protein>
<dbReference type="RefSeq" id="WP_093403122.1">
    <property type="nucleotide sequence ID" value="NZ_BOPD01000036.1"/>
</dbReference>
<gene>
    <name evidence="2" type="ORF">Vse01_49340</name>
</gene>
<feature type="compositionally biased region" description="Low complexity" evidence="1">
    <location>
        <begin position="85"/>
        <end position="97"/>
    </location>
</feature>
<dbReference type="OrthoDB" id="3404671at2"/>
<feature type="region of interest" description="Disordered" evidence="1">
    <location>
        <begin position="85"/>
        <end position="116"/>
    </location>
</feature>
<dbReference type="Proteomes" id="UP000607311">
    <property type="component" value="Unassembled WGS sequence"/>
</dbReference>
<proteinExistence type="predicted"/>
<organism evidence="2 3">
    <name type="scientific">Micromonospora sediminimaris</name>
    <dbReference type="NCBI Taxonomy" id="547162"/>
    <lineage>
        <taxon>Bacteria</taxon>
        <taxon>Bacillati</taxon>
        <taxon>Actinomycetota</taxon>
        <taxon>Actinomycetes</taxon>
        <taxon>Micromonosporales</taxon>
        <taxon>Micromonosporaceae</taxon>
        <taxon>Micromonospora</taxon>
    </lineage>
</organism>
<accession>A0A9W5UWE5</accession>